<dbReference type="PANTHER" id="PTHR46796">
    <property type="entry name" value="HTH-TYPE TRANSCRIPTIONAL ACTIVATOR RHAS-RELATED"/>
    <property type="match status" value="1"/>
</dbReference>
<name>A0AAN0NGZ6_9RHOB</name>
<dbReference type="InterPro" id="IPR018060">
    <property type="entry name" value="HTH_AraC"/>
</dbReference>
<dbReference type="EMBL" id="CP151764">
    <property type="protein sequence ID" value="WZU65597.1"/>
    <property type="molecule type" value="Genomic_DNA"/>
</dbReference>
<evidence type="ECO:0000256" key="1">
    <source>
        <dbReference type="ARBA" id="ARBA00023015"/>
    </source>
</evidence>
<keyword evidence="1" id="KW-0805">Transcription regulation</keyword>
<dbReference type="PANTHER" id="PTHR46796:SF6">
    <property type="entry name" value="ARAC SUBFAMILY"/>
    <property type="match status" value="1"/>
</dbReference>
<dbReference type="RefSeq" id="WP_342074940.1">
    <property type="nucleotide sequence ID" value="NZ_CP151764.2"/>
</dbReference>
<dbReference type="SMART" id="SM00342">
    <property type="entry name" value="HTH_ARAC"/>
    <property type="match status" value="1"/>
</dbReference>
<dbReference type="SUPFAM" id="SSF46689">
    <property type="entry name" value="Homeodomain-like"/>
    <property type="match status" value="2"/>
</dbReference>
<dbReference type="Proteomes" id="UP001470809">
    <property type="component" value="Plasmid pSS1-5"/>
</dbReference>
<evidence type="ECO:0000256" key="3">
    <source>
        <dbReference type="ARBA" id="ARBA00023163"/>
    </source>
</evidence>
<accession>A0AAN0NGZ6</accession>
<dbReference type="InterPro" id="IPR020449">
    <property type="entry name" value="Tscrpt_reg_AraC-type_HTH"/>
</dbReference>
<dbReference type="InterPro" id="IPR009057">
    <property type="entry name" value="Homeodomain-like_sf"/>
</dbReference>
<organism evidence="5 6">
    <name type="scientific">Yoonia rhodophyticola</name>
    <dbReference type="NCBI Taxonomy" id="3137370"/>
    <lineage>
        <taxon>Bacteria</taxon>
        <taxon>Pseudomonadati</taxon>
        <taxon>Pseudomonadota</taxon>
        <taxon>Alphaproteobacteria</taxon>
        <taxon>Rhodobacterales</taxon>
        <taxon>Paracoccaceae</taxon>
        <taxon>Yoonia</taxon>
    </lineage>
</organism>
<dbReference type="KEGG" id="yrh:AABB31_00280"/>
<dbReference type="Pfam" id="PF12833">
    <property type="entry name" value="HTH_18"/>
    <property type="match status" value="1"/>
</dbReference>
<proteinExistence type="predicted"/>
<geneLocation type="plasmid" evidence="5 6">
    <name>pSS1-5</name>
</geneLocation>
<protein>
    <submittedName>
        <fullName evidence="5">Helix-turn-helix domain-containing protein</fullName>
    </submittedName>
</protein>
<gene>
    <name evidence="5" type="ORF">AABB31_00280</name>
</gene>
<sequence length="281" mass="31534">MANEKAIWELRGRQWLSPDLHIGFSAPLHDVDIEAKPAHDVLTLYQSDFECETAYSSDKLRKAAFERGDITFTETDAELKTRAAHFGEIIYISSPTGLQKRMLADLAPNESLSDFSTSGVQLPRQREISRMLLQFLDSNGFGGRMKAEALTCLVLTELLVTRQPRDDKQNLGGLGRAKTNRAIEFINANLDEDISLERIALTVEISPFHFSRMFKQETGMSPYQYVIHSRVELARGLLLTGRDSIADIAIQVGFSSQSHLTESFKKIVGTTPAKFRRMAAH</sequence>
<dbReference type="PROSITE" id="PS00041">
    <property type="entry name" value="HTH_ARAC_FAMILY_1"/>
    <property type="match status" value="1"/>
</dbReference>
<dbReference type="InterPro" id="IPR050204">
    <property type="entry name" value="AraC_XylS_family_regulators"/>
</dbReference>
<evidence type="ECO:0000256" key="2">
    <source>
        <dbReference type="ARBA" id="ARBA00023125"/>
    </source>
</evidence>
<reference evidence="5" key="1">
    <citation type="submission" date="2024-08" db="EMBL/GenBank/DDBJ databases">
        <title>Phylogenomic analyses of a clade within the roseobacter group suggest taxonomic reassignments of species of the genera Aestuariivita, Citreicella, Loktanella, Nautella, Pelagibaca, Ruegeria, Thalassobius, Thiobacimonas and Tropicibacter, and the proposal o.</title>
        <authorList>
            <person name="Jeon C.O."/>
        </authorList>
    </citation>
    <scope>NUCLEOTIDE SEQUENCE</scope>
    <source>
        <strain evidence="5">SS1-5</strain>
        <plasmid evidence="5">pSS1-5</plasmid>
    </source>
</reference>
<keyword evidence="2" id="KW-0238">DNA-binding</keyword>
<keyword evidence="3" id="KW-0804">Transcription</keyword>
<feature type="domain" description="HTH araC/xylS-type" evidence="4">
    <location>
        <begin position="180"/>
        <end position="278"/>
    </location>
</feature>
<dbReference type="GO" id="GO:0043565">
    <property type="term" value="F:sequence-specific DNA binding"/>
    <property type="evidence" value="ECO:0007669"/>
    <property type="project" value="InterPro"/>
</dbReference>
<evidence type="ECO:0000313" key="6">
    <source>
        <dbReference type="Proteomes" id="UP001470809"/>
    </source>
</evidence>
<dbReference type="PROSITE" id="PS01124">
    <property type="entry name" value="HTH_ARAC_FAMILY_2"/>
    <property type="match status" value="1"/>
</dbReference>
<dbReference type="PRINTS" id="PR00032">
    <property type="entry name" value="HTHARAC"/>
</dbReference>
<dbReference type="GO" id="GO:0003700">
    <property type="term" value="F:DNA-binding transcription factor activity"/>
    <property type="evidence" value="ECO:0007669"/>
    <property type="project" value="InterPro"/>
</dbReference>
<dbReference type="Gene3D" id="1.10.10.60">
    <property type="entry name" value="Homeodomain-like"/>
    <property type="match status" value="2"/>
</dbReference>
<dbReference type="AlphaFoldDB" id="A0AAN0NGZ6"/>
<evidence type="ECO:0000259" key="4">
    <source>
        <dbReference type="PROSITE" id="PS01124"/>
    </source>
</evidence>
<keyword evidence="5" id="KW-0614">Plasmid</keyword>
<dbReference type="InterPro" id="IPR018062">
    <property type="entry name" value="HTH_AraC-typ_CS"/>
</dbReference>
<keyword evidence="6" id="KW-1185">Reference proteome</keyword>
<evidence type="ECO:0000313" key="5">
    <source>
        <dbReference type="EMBL" id="WZU65597.1"/>
    </source>
</evidence>